<gene>
    <name evidence="1" type="ORF">PLOB_00003572</name>
</gene>
<evidence type="ECO:0000313" key="1">
    <source>
        <dbReference type="EMBL" id="CAH3159241.1"/>
    </source>
</evidence>
<proteinExistence type="predicted"/>
<protein>
    <submittedName>
        <fullName evidence="1">Uncharacterized protein</fullName>
    </submittedName>
</protein>
<accession>A0ABN8Q848</accession>
<sequence>MNTLAQLAKASETQTAMLASLKEDLLLGTDSDEDGEAVQSLNDYVDLNAALTDVLDLSDTHTSTTAVAKPASCPDSGSQDDILESLTQAFVQTKEKSPAIAEKIAGLIDIMVTEVSHQTQSKNDLLDKSQMTIREVAQVIGLMVSSFPAVQFGELYYRALERNKILALQESRGNYDAPMYLSNESRSEIAWWVNNVDSSFKPIFQGDPD</sequence>
<reference evidence="1 2" key="1">
    <citation type="submission" date="2022-05" db="EMBL/GenBank/DDBJ databases">
        <authorList>
            <consortium name="Genoscope - CEA"/>
            <person name="William W."/>
        </authorList>
    </citation>
    <scope>NUCLEOTIDE SEQUENCE [LARGE SCALE GENOMIC DNA]</scope>
</reference>
<comment type="caution">
    <text evidence="1">The sequence shown here is derived from an EMBL/GenBank/DDBJ whole genome shotgun (WGS) entry which is preliminary data.</text>
</comment>
<name>A0ABN8Q848_9CNID</name>
<evidence type="ECO:0000313" key="2">
    <source>
        <dbReference type="Proteomes" id="UP001159405"/>
    </source>
</evidence>
<keyword evidence="2" id="KW-1185">Reference proteome</keyword>
<dbReference type="EMBL" id="CALNXK010000113">
    <property type="protein sequence ID" value="CAH3159241.1"/>
    <property type="molecule type" value="Genomic_DNA"/>
</dbReference>
<organism evidence="1 2">
    <name type="scientific">Porites lobata</name>
    <dbReference type="NCBI Taxonomy" id="104759"/>
    <lineage>
        <taxon>Eukaryota</taxon>
        <taxon>Metazoa</taxon>
        <taxon>Cnidaria</taxon>
        <taxon>Anthozoa</taxon>
        <taxon>Hexacorallia</taxon>
        <taxon>Scleractinia</taxon>
        <taxon>Fungiina</taxon>
        <taxon>Poritidae</taxon>
        <taxon>Porites</taxon>
    </lineage>
</organism>
<feature type="non-terminal residue" evidence="1">
    <location>
        <position position="209"/>
    </location>
</feature>
<dbReference type="Proteomes" id="UP001159405">
    <property type="component" value="Unassembled WGS sequence"/>
</dbReference>